<evidence type="ECO:0000313" key="4">
    <source>
        <dbReference type="Proteomes" id="UP000823910"/>
    </source>
</evidence>
<name>A0A9D2MZ17_9FIRM</name>
<dbReference type="Gene3D" id="3.40.50.300">
    <property type="entry name" value="P-loop containing nucleotide triphosphate hydrolases"/>
    <property type="match status" value="2"/>
</dbReference>
<dbReference type="Pfam" id="PF04851">
    <property type="entry name" value="ResIII"/>
    <property type="match status" value="1"/>
</dbReference>
<dbReference type="Gene3D" id="3.30.870.10">
    <property type="entry name" value="Endonuclease Chain A"/>
    <property type="match status" value="1"/>
</dbReference>
<organism evidence="3 4">
    <name type="scientific">Candidatus Enterocloster excrementipullorum</name>
    <dbReference type="NCBI Taxonomy" id="2838559"/>
    <lineage>
        <taxon>Bacteria</taxon>
        <taxon>Bacillati</taxon>
        <taxon>Bacillota</taxon>
        <taxon>Clostridia</taxon>
        <taxon>Lachnospirales</taxon>
        <taxon>Lachnospiraceae</taxon>
        <taxon>Enterocloster</taxon>
    </lineage>
</organism>
<dbReference type="PROSITE" id="PS51194">
    <property type="entry name" value="HELICASE_CTER"/>
    <property type="match status" value="1"/>
</dbReference>
<dbReference type="Pfam" id="PF22548">
    <property type="entry name" value="AEP-TOTE"/>
    <property type="match status" value="1"/>
</dbReference>
<gene>
    <name evidence="3" type="ORF">H9704_02870</name>
</gene>
<dbReference type="CDD" id="cd09126">
    <property type="entry name" value="PLDc_C_DEXD_like"/>
    <property type="match status" value="1"/>
</dbReference>
<dbReference type="InterPro" id="IPR001650">
    <property type="entry name" value="Helicase_C-like"/>
</dbReference>
<dbReference type="GO" id="GO:0016787">
    <property type="term" value="F:hydrolase activity"/>
    <property type="evidence" value="ECO:0007669"/>
    <property type="project" value="InterPro"/>
</dbReference>
<reference evidence="3" key="2">
    <citation type="submission" date="2021-04" db="EMBL/GenBank/DDBJ databases">
        <authorList>
            <person name="Gilroy R."/>
        </authorList>
    </citation>
    <scope>NUCLEOTIDE SEQUENCE</scope>
    <source>
        <strain evidence="3">CHK180-15479</strain>
    </source>
</reference>
<feature type="domain" description="Helicase C-terminal" evidence="2">
    <location>
        <begin position="660"/>
        <end position="831"/>
    </location>
</feature>
<keyword evidence="3" id="KW-0378">Hydrolase</keyword>
<dbReference type="InterPro" id="IPR050742">
    <property type="entry name" value="Helicase_Restrict-Modif_Enz"/>
</dbReference>
<dbReference type="InterPro" id="IPR027417">
    <property type="entry name" value="P-loop_NTPase"/>
</dbReference>
<dbReference type="EMBL" id="DWWT01000009">
    <property type="protein sequence ID" value="HJC05086.1"/>
    <property type="molecule type" value="Genomic_DNA"/>
</dbReference>
<reference evidence="3" key="1">
    <citation type="journal article" date="2021" name="PeerJ">
        <title>Extensive microbial diversity within the chicken gut microbiome revealed by metagenomics and culture.</title>
        <authorList>
            <person name="Gilroy R."/>
            <person name="Ravi A."/>
            <person name="Getino M."/>
            <person name="Pursley I."/>
            <person name="Horton D.L."/>
            <person name="Alikhan N.F."/>
            <person name="Baker D."/>
            <person name="Gharbi K."/>
            <person name="Hall N."/>
            <person name="Watson M."/>
            <person name="Adriaenssens E.M."/>
            <person name="Foster-Nyarko E."/>
            <person name="Jarju S."/>
            <person name="Secka A."/>
            <person name="Antonio M."/>
            <person name="Oren A."/>
            <person name="Chaudhuri R.R."/>
            <person name="La Ragione R."/>
            <person name="Hildebrand F."/>
            <person name="Pallen M.J."/>
        </authorList>
    </citation>
    <scope>NUCLEOTIDE SEQUENCE</scope>
    <source>
        <strain evidence="3">CHK180-15479</strain>
    </source>
</reference>
<accession>A0A9D2MZ17</accession>
<dbReference type="InterPro" id="IPR006935">
    <property type="entry name" value="Helicase/UvrB_N"/>
</dbReference>
<dbReference type="SUPFAM" id="SSF56024">
    <property type="entry name" value="Phospholipase D/nuclease"/>
    <property type="match status" value="1"/>
</dbReference>
<sequence>MNIEAYDLDSLRGLVRSLQKENFILKEKLKKANIPFDDENPFEGSDSNMEKYDPDQGGRILHPGYITEDMAKRFYSMFWGREDVFAKRSRSGAYFPQCDNRWKADLCPKMRGEKAVCSECKNQKWTRLDAGKIVAHLLGYKEDGSDVIGVYPLLQDGTCRFLVFDFDNHEKGAEAADFANTDNRWQEEVDALRRICQDNGIHALTERSRSGRGAHLWIFFKKAIPASTARNFGCLLLDRGSNSINLKSFHYYDRMYPSQDAAGSIGNLIALPLQGQALKAGNSAFVDENWNAYPDQWDVLFHKTKKLSSEEMEALITKWQKEIPGTKEIDRPRPWRRRQNFAKADVVGKLHMVLSDGVYVDALNITPRLQNQIRSMAAFDNPEFYKNKRLGYSNYYNFSSIYLGKDVDGYIRVPRGLREQIMEACDKAGIAVEVSDQREKGRPIRAAFNGDLRLRQSLAAQALLAYSDGVLSAATAFGKTVVCSYLIAERKVNTLILLQNRELLSQWINELHKFLKIDEEPPVYETKTGRKKKRESPIGFLHGSKNALTGIVDVAMVGSMYAKGKFNERLNSYGMVILDECHHAASRTSMELLQKINAKYVYGVSATPKRGDSLDKIIYMMLGPLRHKFTAFERAKEQGIGHYFVPRYTGTANIADSSRDINKAYEIISRNSIRNEMIAGDVRFSVSAGHTPLILTRQKEHAKLLYEMLQGAADHVYLLYGDNSHRENAEIIKRLGGLPQNESLILIATGQKVGEGFNFPRLDVLMLAAPVSSEGRLEQYAGRLNRDYEGKKAVYVYDYIDAHIKVFDNMYAKRLRTYKRIGFIPWMGEVKEKQAVNAIYDSGNYTEIFERDLVEADKSIVISSPEIRQDKVERLLYLVKERQEAGVQVTVITAEPENTSYGNPDILYELIHRMKEAGIFVHVKAAPEARFAVIDEELVWHGGMNLLGKEDVWDNLMRVRNREVGEELLGMESYNLPAEK</sequence>
<keyword evidence="3" id="KW-0347">Helicase</keyword>
<protein>
    <submittedName>
        <fullName evidence="3">DEAD/DEAH box helicase family protein</fullName>
    </submittedName>
</protein>
<dbReference type="CDD" id="cd18785">
    <property type="entry name" value="SF2_C"/>
    <property type="match status" value="1"/>
</dbReference>
<dbReference type="SUPFAM" id="SSF52540">
    <property type="entry name" value="P-loop containing nucleoside triphosphate hydrolases"/>
    <property type="match status" value="1"/>
</dbReference>
<evidence type="ECO:0000313" key="3">
    <source>
        <dbReference type="EMBL" id="HJC05086.1"/>
    </source>
</evidence>
<proteinExistence type="predicted"/>
<dbReference type="InterPro" id="IPR014001">
    <property type="entry name" value="Helicase_ATP-bd"/>
</dbReference>
<dbReference type="AlphaFoldDB" id="A0A9D2MZ17"/>
<dbReference type="PANTHER" id="PTHR47396">
    <property type="entry name" value="TYPE I RESTRICTION ENZYME ECOKI R PROTEIN"/>
    <property type="match status" value="1"/>
</dbReference>
<dbReference type="Proteomes" id="UP000823910">
    <property type="component" value="Unassembled WGS sequence"/>
</dbReference>
<dbReference type="GO" id="GO:0004386">
    <property type="term" value="F:helicase activity"/>
    <property type="evidence" value="ECO:0007669"/>
    <property type="project" value="UniProtKB-KW"/>
</dbReference>
<dbReference type="PROSITE" id="PS51192">
    <property type="entry name" value="HELICASE_ATP_BIND_1"/>
    <property type="match status" value="1"/>
</dbReference>
<dbReference type="GO" id="GO:0005524">
    <property type="term" value="F:ATP binding"/>
    <property type="evidence" value="ECO:0007669"/>
    <property type="project" value="InterPro"/>
</dbReference>
<dbReference type="PANTHER" id="PTHR47396:SF1">
    <property type="entry name" value="ATP-DEPENDENT HELICASE IRC3-RELATED"/>
    <property type="match status" value="1"/>
</dbReference>
<dbReference type="GO" id="GO:0005829">
    <property type="term" value="C:cytosol"/>
    <property type="evidence" value="ECO:0007669"/>
    <property type="project" value="TreeGrafter"/>
</dbReference>
<feature type="domain" description="Helicase ATP-binding" evidence="1">
    <location>
        <begin position="460"/>
        <end position="626"/>
    </location>
</feature>
<dbReference type="SMART" id="SM00487">
    <property type="entry name" value="DEXDc"/>
    <property type="match status" value="1"/>
</dbReference>
<comment type="caution">
    <text evidence="3">The sequence shown here is derived from an EMBL/GenBank/DDBJ whole genome shotgun (WGS) entry which is preliminary data.</text>
</comment>
<evidence type="ECO:0000259" key="2">
    <source>
        <dbReference type="PROSITE" id="PS51194"/>
    </source>
</evidence>
<keyword evidence="3" id="KW-0547">Nucleotide-binding</keyword>
<evidence type="ECO:0000259" key="1">
    <source>
        <dbReference type="PROSITE" id="PS51192"/>
    </source>
</evidence>
<dbReference type="InterPro" id="IPR054347">
    <property type="entry name" value="TOTE_primase"/>
</dbReference>
<keyword evidence="3" id="KW-0067">ATP-binding</keyword>
<dbReference type="GO" id="GO:0003677">
    <property type="term" value="F:DNA binding"/>
    <property type="evidence" value="ECO:0007669"/>
    <property type="project" value="InterPro"/>
</dbReference>